<dbReference type="Gene3D" id="3.90.25.10">
    <property type="entry name" value="UDP-galactose 4-epimerase, domain 1"/>
    <property type="match status" value="1"/>
</dbReference>
<proteinExistence type="inferred from homology"/>
<dbReference type="PANTHER" id="PTHR10491:SF4">
    <property type="entry name" value="METHIONINE ADENOSYLTRANSFERASE 2 SUBUNIT BETA"/>
    <property type="match status" value="1"/>
</dbReference>
<evidence type="ECO:0000256" key="1">
    <source>
        <dbReference type="ARBA" id="ARBA00010944"/>
    </source>
</evidence>
<dbReference type="AlphaFoldDB" id="A0A927MLQ4"/>
<gene>
    <name evidence="4" type="ORF">H4683_003801</name>
</gene>
<evidence type="ECO:0000259" key="3">
    <source>
        <dbReference type="Pfam" id="PF04321"/>
    </source>
</evidence>
<protein>
    <recommendedName>
        <fullName evidence="2">dTDP-4-dehydrorhamnose reductase</fullName>
        <ecNumber evidence="2">1.1.1.133</ecNumber>
    </recommendedName>
</protein>
<reference evidence="4" key="1">
    <citation type="submission" date="2020-10" db="EMBL/GenBank/DDBJ databases">
        <title>Genomic Encyclopedia of Type Strains, Phase IV (KMG-IV): sequencing the most valuable type-strain genomes for metagenomic binning, comparative biology and taxonomic classification.</title>
        <authorList>
            <person name="Goeker M."/>
        </authorList>
    </citation>
    <scope>NUCLEOTIDE SEQUENCE</scope>
    <source>
        <strain evidence="4">DSM 13886</strain>
    </source>
</reference>
<sequence>MKKVLILGASGLVGKALIAEFKDEYELYGTYFSTFTSLPTGKQFQLELQQIEKLKDIIRSIKPDIVISCLRGEFVQQLKFHKELAMEFRNNNRRVYYFSTTNVFDGDCSKPHTEMDIPISKSDYGKFKIECENMLKEILDERVMIIRIPAIWGMNSPRVNEIKESIKNHKEIAVYSNLVCNNLLDVQLAKQLRFIIEKELKGIFHLGSVDMMAQGRFFEQIISKLTSNKSLLRYQMYQDKADTCYFTLKSNRDDIPTSLQSTNEDIISYLIG</sequence>
<dbReference type="GO" id="GO:0006556">
    <property type="term" value="P:S-adenosylmethionine biosynthetic process"/>
    <property type="evidence" value="ECO:0007669"/>
    <property type="project" value="TreeGrafter"/>
</dbReference>
<dbReference type="RefSeq" id="WP_192600303.1">
    <property type="nucleotide sequence ID" value="NZ_JADBEL010000033.1"/>
</dbReference>
<comment type="function">
    <text evidence="2">Catalyzes the reduction of dTDP-6-deoxy-L-lyxo-4-hexulose to yield dTDP-L-rhamnose.</text>
</comment>
<keyword evidence="2 4" id="KW-0560">Oxidoreductase</keyword>
<dbReference type="Proteomes" id="UP000658225">
    <property type="component" value="Unassembled WGS sequence"/>
</dbReference>
<feature type="domain" description="RmlD-like substrate binding" evidence="3">
    <location>
        <begin position="3"/>
        <end position="231"/>
    </location>
</feature>
<comment type="similarity">
    <text evidence="1 2">Belongs to the dTDP-4-dehydrorhamnose reductase family.</text>
</comment>
<keyword evidence="5" id="KW-1185">Reference proteome</keyword>
<comment type="caution">
    <text evidence="4">The sequence shown here is derived from an EMBL/GenBank/DDBJ whole genome shotgun (WGS) entry which is preliminary data.</text>
</comment>
<dbReference type="Gene3D" id="3.40.50.720">
    <property type="entry name" value="NAD(P)-binding Rossmann-like Domain"/>
    <property type="match status" value="1"/>
</dbReference>
<organism evidence="4 5">
    <name type="scientific">Sporosarcina limicola</name>
    <dbReference type="NCBI Taxonomy" id="34101"/>
    <lineage>
        <taxon>Bacteria</taxon>
        <taxon>Bacillati</taxon>
        <taxon>Bacillota</taxon>
        <taxon>Bacilli</taxon>
        <taxon>Bacillales</taxon>
        <taxon>Caryophanaceae</taxon>
        <taxon>Sporosarcina</taxon>
    </lineage>
</organism>
<accession>A0A927MLQ4</accession>
<keyword evidence="2" id="KW-0521">NADP</keyword>
<dbReference type="EC" id="1.1.1.133" evidence="2"/>
<name>A0A927MLQ4_9BACL</name>
<dbReference type="SUPFAM" id="SSF51735">
    <property type="entry name" value="NAD(P)-binding Rossmann-fold domains"/>
    <property type="match status" value="1"/>
</dbReference>
<evidence type="ECO:0000313" key="4">
    <source>
        <dbReference type="EMBL" id="MBE1556675.1"/>
    </source>
</evidence>
<dbReference type="GO" id="GO:0008831">
    <property type="term" value="F:dTDP-4-dehydrorhamnose reductase activity"/>
    <property type="evidence" value="ECO:0007669"/>
    <property type="project" value="UniProtKB-EC"/>
</dbReference>
<dbReference type="InterPro" id="IPR036291">
    <property type="entry name" value="NAD(P)-bd_dom_sf"/>
</dbReference>
<evidence type="ECO:0000256" key="2">
    <source>
        <dbReference type="RuleBase" id="RU364082"/>
    </source>
</evidence>
<dbReference type="PANTHER" id="PTHR10491">
    <property type="entry name" value="DTDP-4-DEHYDRORHAMNOSE REDUCTASE"/>
    <property type="match status" value="1"/>
</dbReference>
<dbReference type="EMBL" id="JADBEL010000033">
    <property type="protein sequence ID" value="MBE1556675.1"/>
    <property type="molecule type" value="Genomic_DNA"/>
</dbReference>
<dbReference type="InterPro" id="IPR005913">
    <property type="entry name" value="dTDP_dehydrorham_reduct"/>
</dbReference>
<evidence type="ECO:0000313" key="5">
    <source>
        <dbReference type="Proteomes" id="UP000658225"/>
    </source>
</evidence>
<dbReference type="GO" id="GO:0048270">
    <property type="term" value="F:methionine adenosyltransferase regulator activity"/>
    <property type="evidence" value="ECO:0007669"/>
    <property type="project" value="TreeGrafter"/>
</dbReference>
<dbReference type="Pfam" id="PF04321">
    <property type="entry name" value="RmlD_sub_bind"/>
    <property type="match status" value="1"/>
</dbReference>
<dbReference type="InterPro" id="IPR029903">
    <property type="entry name" value="RmlD-like-bd"/>
</dbReference>
<dbReference type="GO" id="GO:0048269">
    <property type="term" value="C:methionine adenosyltransferase complex"/>
    <property type="evidence" value="ECO:0007669"/>
    <property type="project" value="TreeGrafter"/>
</dbReference>
<comment type="pathway">
    <text evidence="2">Carbohydrate biosynthesis; dTDP-L-rhamnose biosynthesis.</text>
</comment>